<dbReference type="eggNOG" id="ENOG5032T0P">
    <property type="taxonomic scope" value="Bacteria"/>
</dbReference>
<reference evidence="1" key="1">
    <citation type="submission" date="2012-02" db="EMBL/GenBank/DDBJ databases">
        <title>The complete genome of Solitalea canadensis DSM 3403.</title>
        <authorList>
            <consortium name="US DOE Joint Genome Institute (JGI-PGF)"/>
            <person name="Lucas S."/>
            <person name="Copeland A."/>
            <person name="Lapidus A."/>
            <person name="Glavina del Rio T."/>
            <person name="Dalin E."/>
            <person name="Tice H."/>
            <person name="Bruce D."/>
            <person name="Goodwin L."/>
            <person name="Pitluck S."/>
            <person name="Peters L."/>
            <person name="Ovchinnikova G."/>
            <person name="Lu M."/>
            <person name="Kyrpides N."/>
            <person name="Mavromatis K."/>
            <person name="Ivanova N."/>
            <person name="Brettin T."/>
            <person name="Detter J.C."/>
            <person name="Han C."/>
            <person name="Larimer F."/>
            <person name="Land M."/>
            <person name="Hauser L."/>
            <person name="Markowitz V."/>
            <person name="Cheng J.-F."/>
            <person name="Hugenholtz P."/>
            <person name="Woyke T."/>
            <person name="Wu D."/>
            <person name="Spring S."/>
            <person name="Schroeder M."/>
            <person name="Kopitz M."/>
            <person name="Brambilla E."/>
            <person name="Klenk H.-P."/>
            <person name="Eisen J.A."/>
        </authorList>
    </citation>
    <scope>NUCLEOTIDE SEQUENCE</scope>
    <source>
        <strain evidence="1">DSM 3403</strain>
    </source>
</reference>
<dbReference type="EMBL" id="CP003349">
    <property type="protein sequence ID" value="AFD05981.1"/>
    <property type="molecule type" value="Genomic_DNA"/>
</dbReference>
<gene>
    <name evidence="1" type="ordered locus">Solca_0866</name>
</gene>
<proteinExistence type="predicted"/>
<accession>H8KPT3</accession>
<dbReference type="HOGENOM" id="CLU_077247_0_0_10"/>
<dbReference type="AlphaFoldDB" id="H8KPT3"/>
<dbReference type="OrthoDB" id="72471at2"/>
<evidence type="ECO:0000313" key="2">
    <source>
        <dbReference type="Proteomes" id="UP000007590"/>
    </source>
</evidence>
<name>H8KPT3_SOLCM</name>
<keyword evidence="2" id="KW-1185">Reference proteome</keyword>
<dbReference type="Proteomes" id="UP000007590">
    <property type="component" value="Chromosome"/>
</dbReference>
<sequence>MITTNVTERPILYSTEMVLGILDERKTKTRRTKGLEYINNAPDRWVIKPSLELGKTNYTFEDIFGLEKFVPKCPYGKVGDILWVRETWNNWGAKEVPFVYRATDLRSCGHNWKPSIHMPKKAARIWLQITDLRVEHLHDISEHDAITEGIEIKKDCDGDIYKDYEAKTEVSDFGDTYYTNPVLSFKSLWVKINGKESWISNPWVWVIKFKVLSTTGKPESLEHA</sequence>
<organism evidence="1 2">
    <name type="scientific">Solitalea canadensis (strain ATCC 29591 / DSM 3403 / JCM 21819 / LMG 8368 / NBRC 15130 / NCIMB 12057 / USAM 9D)</name>
    <name type="common">Flexibacter canadensis</name>
    <dbReference type="NCBI Taxonomy" id="929556"/>
    <lineage>
        <taxon>Bacteria</taxon>
        <taxon>Pseudomonadati</taxon>
        <taxon>Bacteroidota</taxon>
        <taxon>Sphingobacteriia</taxon>
        <taxon>Sphingobacteriales</taxon>
        <taxon>Sphingobacteriaceae</taxon>
        <taxon>Solitalea</taxon>
    </lineage>
</organism>
<dbReference type="RefSeq" id="WP_014679209.1">
    <property type="nucleotide sequence ID" value="NC_017770.1"/>
</dbReference>
<dbReference type="KEGG" id="scn:Solca_0866"/>
<dbReference type="STRING" id="929556.Solca_0866"/>
<evidence type="ECO:0000313" key="1">
    <source>
        <dbReference type="EMBL" id="AFD05981.1"/>
    </source>
</evidence>
<protein>
    <submittedName>
        <fullName evidence="1">Uncharacterized protein</fullName>
    </submittedName>
</protein>